<protein>
    <submittedName>
        <fullName evidence="2">Uncharacterized protein</fullName>
    </submittedName>
</protein>
<evidence type="ECO:0000313" key="2">
    <source>
        <dbReference type="EMBL" id="KZV95262.1"/>
    </source>
</evidence>
<dbReference type="OrthoDB" id="10621199at2759"/>
<gene>
    <name evidence="2" type="ORF">EXIGLDRAFT_735562</name>
</gene>
<keyword evidence="3" id="KW-1185">Reference proteome</keyword>
<accession>A0A165JS93</accession>
<organism evidence="2 3">
    <name type="scientific">Exidia glandulosa HHB12029</name>
    <dbReference type="NCBI Taxonomy" id="1314781"/>
    <lineage>
        <taxon>Eukaryota</taxon>
        <taxon>Fungi</taxon>
        <taxon>Dikarya</taxon>
        <taxon>Basidiomycota</taxon>
        <taxon>Agaricomycotina</taxon>
        <taxon>Agaricomycetes</taxon>
        <taxon>Auriculariales</taxon>
        <taxon>Exidiaceae</taxon>
        <taxon>Exidia</taxon>
    </lineage>
</organism>
<dbReference type="InParanoid" id="A0A165JS93"/>
<sequence length="162" mass="18211">MPRGQKKKNKDDASWETPGASQGSDDAVMTAAIVKQMESKWDKSRKSAEGKLDKAIVRDLDAALDARKQNYERATADIAAAYDAFLLDYAVIEDQIRQTWLQIGSVLESRLTHSEGLAQRHAATEETREEEQYHAFAHKSNAVQVVDRQIRSLREIIEASHS</sequence>
<evidence type="ECO:0000256" key="1">
    <source>
        <dbReference type="SAM" id="MobiDB-lite"/>
    </source>
</evidence>
<feature type="region of interest" description="Disordered" evidence="1">
    <location>
        <begin position="1"/>
        <end position="27"/>
    </location>
</feature>
<dbReference type="EMBL" id="KV425960">
    <property type="protein sequence ID" value="KZV95262.1"/>
    <property type="molecule type" value="Genomic_DNA"/>
</dbReference>
<dbReference type="AlphaFoldDB" id="A0A165JS93"/>
<dbReference type="Proteomes" id="UP000077266">
    <property type="component" value="Unassembled WGS sequence"/>
</dbReference>
<evidence type="ECO:0000313" key="3">
    <source>
        <dbReference type="Proteomes" id="UP000077266"/>
    </source>
</evidence>
<proteinExistence type="predicted"/>
<reference evidence="2 3" key="1">
    <citation type="journal article" date="2016" name="Mol. Biol. Evol.">
        <title>Comparative Genomics of Early-Diverging Mushroom-Forming Fungi Provides Insights into the Origins of Lignocellulose Decay Capabilities.</title>
        <authorList>
            <person name="Nagy L.G."/>
            <person name="Riley R."/>
            <person name="Tritt A."/>
            <person name="Adam C."/>
            <person name="Daum C."/>
            <person name="Floudas D."/>
            <person name="Sun H."/>
            <person name="Yadav J.S."/>
            <person name="Pangilinan J."/>
            <person name="Larsson K.H."/>
            <person name="Matsuura K."/>
            <person name="Barry K."/>
            <person name="Labutti K."/>
            <person name="Kuo R."/>
            <person name="Ohm R.A."/>
            <person name="Bhattacharya S.S."/>
            <person name="Shirouzu T."/>
            <person name="Yoshinaga Y."/>
            <person name="Martin F.M."/>
            <person name="Grigoriev I.V."/>
            <person name="Hibbett D.S."/>
        </authorList>
    </citation>
    <scope>NUCLEOTIDE SEQUENCE [LARGE SCALE GENOMIC DNA]</scope>
    <source>
        <strain evidence="2 3">HHB12029</strain>
    </source>
</reference>
<name>A0A165JS93_EXIGL</name>